<evidence type="ECO:0008006" key="4">
    <source>
        <dbReference type="Google" id="ProtNLM"/>
    </source>
</evidence>
<evidence type="ECO:0000256" key="1">
    <source>
        <dbReference type="SAM" id="Phobius"/>
    </source>
</evidence>
<organism evidence="2 3">
    <name type="scientific">Candidatus Dojkabacteria bacterium</name>
    <dbReference type="NCBI Taxonomy" id="2099670"/>
    <lineage>
        <taxon>Bacteria</taxon>
        <taxon>Candidatus Dojkabacteria</taxon>
    </lineage>
</organism>
<proteinExistence type="predicted"/>
<dbReference type="AlphaFoldDB" id="A0A3M0Z2U4"/>
<accession>A0A3M0Z2U4</accession>
<evidence type="ECO:0000313" key="2">
    <source>
        <dbReference type="EMBL" id="RMD77275.1"/>
    </source>
</evidence>
<evidence type="ECO:0000313" key="3">
    <source>
        <dbReference type="Proteomes" id="UP000269410"/>
    </source>
</evidence>
<gene>
    <name evidence="2" type="ORF">D6810_01375</name>
</gene>
<feature type="non-terminal residue" evidence="2">
    <location>
        <position position="1"/>
    </location>
</feature>
<feature type="transmembrane region" description="Helical" evidence="1">
    <location>
        <begin position="246"/>
        <end position="264"/>
    </location>
</feature>
<keyword evidence="1" id="KW-0812">Transmembrane</keyword>
<keyword evidence="1" id="KW-0472">Membrane</keyword>
<comment type="caution">
    <text evidence="2">The sequence shown here is derived from an EMBL/GenBank/DDBJ whole genome shotgun (WGS) entry which is preliminary data.</text>
</comment>
<reference evidence="2 3" key="1">
    <citation type="submission" date="2018-10" db="EMBL/GenBank/DDBJ databases">
        <title>Thermophilic Lithotrophy and Phototrophy in an Intertidal, Iron-rich, Geothermal Spring.</title>
        <authorList>
            <person name="Ward L.M."/>
            <person name="Idei A."/>
            <person name="Nakagawa M."/>
            <person name="Ueno Y."/>
            <person name="Fischer W."/>
            <person name="Mcglynn S.E."/>
        </authorList>
    </citation>
    <scope>NUCLEOTIDE SEQUENCE [LARGE SCALE GENOMIC DNA]</scope>
    <source>
        <strain evidence="2">J137</strain>
    </source>
</reference>
<dbReference type="Proteomes" id="UP000269410">
    <property type="component" value="Unassembled WGS sequence"/>
</dbReference>
<keyword evidence="1" id="KW-1133">Transmembrane helix</keyword>
<name>A0A3M0Z2U4_9BACT</name>
<protein>
    <recommendedName>
        <fullName evidence="4">DUF11 domain-containing protein</fullName>
    </recommendedName>
</protein>
<sequence length="315" mass="34288">PQCQPAQQAPQCNQACTGTGRGNCADPNHICYNTGTGTVCRLASNPTNPQCQPAQQAPQCNQACTGTGRGNCADPNHICYNTGSGTVCRLASNPTDPQCRPINATFSLVKSAVQTCTSQGSLIVYNITVTNISQTVGTVSFLEDNIDTNLVILGISPQSLNPPYGSYSAGVIRWVPPDAERNYAPGQSRSFTYSILIPNSNLPSFLNSQVYNRATLNYGSNSISFDLRTPVQCIISIPVTNIPTSFRTVLVGSMIILLGMFLYISEFGRKISSTFYLLTIGRYSHLLKDFIIPEHKRKSTLERIYKRKIREVGGE</sequence>
<dbReference type="EMBL" id="RFKV01000048">
    <property type="protein sequence ID" value="RMD77275.1"/>
    <property type="molecule type" value="Genomic_DNA"/>
</dbReference>